<name>A0A8X6LFW5_TRICU</name>
<dbReference type="Proteomes" id="UP000887116">
    <property type="component" value="Unassembled WGS sequence"/>
</dbReference>
<sequence>MVCSSITRRDAMTNVMTSSHLEAIGPLPARGVTAAWIALHTQTQQAWATTPIPVHKNLFPWDSVAGSHQKRESSASRIVIFRPDARQHHLELMKR</sequence>
<comment type="caution">
    <text evidence="1">The sequence shown here is derived from an EMBL/GenBank/DDBJ whole genome shotgun (WGS) entry which is preliminary data.</text>
</comment>
<evidence type="ECO:0000313" key="1">
    <source>
        <dbReference type="EMBL" id="GFR05694.1"/>
    </source>
</evidence>
<gene>
    <name evidence="1" type="ORF">TNCT_481311</name>
</gene>
<dbReference type="EMBL" id="BMAO01006042">
    <property type="protein sequence ID" value="GFR05694.1"/>
    <property type="molecule type" value="Genomic_DNA"/>
</dbReference>
<accession>A0A8X6LFW5</accession>
<keyword evidence="2" id="KW-1185">Reference proteome</keyword>
<evidence type="ECO:0000313" key="2">
    <source>
        <dbReference type="Proteomes" id="UP000887116"/>
    </source>
</evidence>
<organism evidence="1 2">
    <name type="scientific">Trichonephila clavata</name>
    <name type="common">Joro spider</name>
    <name type="synonym">Nephila clavata</name>
    <dbReference type="NCBI Taxonomy" id="2740835"/>
    <lineage>
        <taxon>Eukaryota</taxon>
        <taxon>Metazoa</taxon>
        <taxon>Ecdysozoa</taxon>
        <taxon>Arthropoda</taxon>
        <taxon>Chelicerata</taxon>
        <taxon>Arachnida</taxon>
        <taxon>Araneae</taxon>
        <taxon>Araneomorphae</taxon>
        <taxon>Entelegynae</taxon>
        <taxon>Araneoidea</taxon>
        <taxon>Nephilidae</taxon>
        <taxon>Trichonephila</taxon>
    </lineage>
</organism>
<protein>
    <submittedName>
        <fullName evidence="1">Uncharacterized protein</fullName>
    </submittedName>
</protein>
<dbReference type="AlphaFoldDB" id="A0A8X6LFW5"/>
<reference evidence="1" key="1">
    <citation type="submission" date="2020-07" db="EMBL/GenBank/DDBJ databases">
        <title>Multicomponent nature underlies the extraordinary mechanical properties of spider dragline silk.</title>
        <authorList>
            <person name="Kono N."/>
            <person name="Nakamura H."/>
            <person name="Mori M."/>
            <person name="Yoshida Y."/>
            <person name="Ohtoshi R."/>
            <person name="Malay A.D."/>
            <person name="Moran D.A.P."/>
            <person name="Tomita M."/>
            <person name="Numata K."/>
            <person name="Arakawa K."/>
        </authorList>
    </citation>
    <scope>NUCLEOTIDE SEQUENCE</scope>
</reference>
<proteinExistence type="predicted"/>